<accession>A0A8F1MAR7</accession>
<dbReference type="EMBL" id="CP076459">
    <property type="protein sequence ID" value="QWQ31655.1"/>
    <property type="molecule type" value="Genomic_DNA"/>
</dbReference>
<organism evidence="2 3">
    <name type="scientific">Candidatus Minimicrobia vallesae</name>
    <dbReference type="NCBI Taxonomy" id="2841264"/>
    <lineage>
        <taxon>Bacteria</taxon>
        <taxon>Candidatus Saccharimonadota</taxon>
        <taxon>Candidatus Saccharimonadota incertae sedis</taxon>
        <taxon>Candidatus Minimicrobia</taxon>
    </lineage>
</organism>
<dbReference type="AlphaFoldDB" id="A0A8F1MAR7"/>
<evidence type="ECO:0000313" key="2">
    <source>
        <dbReference type="EMBL" id="QWQ31655.1"/>
    </source>
</evidence>
<evidence type="ECO:0000313" key="3">
    <source>
        <dbReference type="Proteomes" id="UP000677117"/>
    </source>
</evidence>
<sequence>MSQIKCKQIIQKMLPAAKSVENPVVEKSMETDEANTDILPEDFKVAIDSFKQLTEDNNNQFFAKAQYITGELDRLRGLIKYNPTAMNNPAISEMITSTSGRIRDLEVSRAKSANKFKNNINSLLEDLKSKIENEDEKRKRLVKL</sequence>
<reference evidence="2" key="1">
    <citation type="submission" date="2021-06" db="EMBL/GenBank/DDBJ databases">
        <title>An adapted protocol for Saccharibacteria cultivation: two new species join this phylum of Candidate Phyla Radiations.</title>
        <authorList>
            <person name="Ibrahim A."/>
            <person name="Maatouk M."/>
            <person name="Raoult D."/>
            <person name="Bittar F."/>
        </authorList>
    </citation>
    <scope>NUCLEOTIDE SEQUENCE</scope>
    <source>
        <strain evidence="2">IHU2</strain>
    </source>
</reference>
<keyword evidence="3" id="KW-1185">Reference proteome</keyword>
<dbReference type="Proteomes" id="UP000677117">
    <property type="component" value="Chromosome"/>
</dbReference>
<proteinExistence type="predicted"/>
<protein>
    <submittedName>
        <fullName evidence="2">Uncharacterized protein</fullName>
    </submittedName>
</protein>
<name>A0A8F1MAR7_9BACT</name>
<dbReference type="KEGG" id="mvl:KOY49_01415"/>
<dbReference type="RefSeq" id="WP_232736414.1">
    <property type="nucleotide sequence ID" value="NZ_CP076459.1"/>
</dbReference>
<gene>
    <name evidence="2" type="ORF">KOY49_01415</name>
</gene>
<feature type="coiled-coil region" evidence="1">
    <location>
        <begin position="113"/>
        <end position="144"/>
    </location>
</feature>
<evidence type="ECO:0000256" key="1">
    <source>
        <dbReference type="SAM" id="Coils"/>
    </source>
</evidence>
<keyword evidence="1" id="KW-0175">Coiled coil</keyword>